<organism evidence="1 2">
    <name type="scientific">Funneliformis mosseae</name>
    <name type="common">Endomycorrhizal fungus</name>
    <name type="synonym">Glomus mosseae</name>
    <dbReference type="NCBI Taxonomy" id="27381"/>
    <lineage>
        <taxon>Eukaryota</taxon>
        <taxon>Fungi</taxon>
        <taxon>Fungi incertae sedis</taxon>
        <taxon>Mucoromycota</taxon>
        <taxon>Glomeromycotina</taxon>
        <taxon>Glomeromycetes</taxon>
        <taxon>Glomerales</taxon>
        <taxon>Glomeraceae</taxon>
        <taxon>Funneliformis</taxon>
    </lineage>
</organism>
<dbReference type="EMBL" id="CAJVPP010000087">
    <property type="protein sequence ID" value="CAG8441281.1"/>
    <property type="molecule type" value="Genomic_DNA"/>
</dbReference>
<gene>
    <name evidence="1" type="ORF">FMOSSE_LOCUS830</name>
</gene>
<protein>
    <submittedName>
        <fullName evidence="1">7039_t:CDS:1</fullName>
    </submittedName>
</protein>
<keyword evidence="2" id="KW-1185">Reference proteome</keyword>
<evidence type="ECO:0000313" key="1">
    <source>
        <dbReference type="EMBL" id="CAG8441281.1"/>
    </source>
</evidence>
<dbReference type="Proteomes" id="UP000789375">
    <property type="component" value="Unassembled WGS sequence"/>
</dbReference>
<name>A0A9N8YQZ6_FUNMO</name>
<proteinExistence type="predicted"/>
<comment type="caution">
    <text evidence="1">The sequence shown here is derived from an EMBL/GenBank/DDBJ whole genome shotgun (WGS) entry which is preliminary data.</text>
</comment>
<evidence type="ECO:0000313" key="2">
    <source>
        <dbReference type="Proteomes" id="UP000789375"/>
    </source>
</evidence>
<dbReference type="AlphaFoldDB" id="A0A9N8YQZ6"/>
<sequence>MEIDWCVCGKRVSDSNEFYCSNECAIAENPSSTIKSQSINPNLTSPQAPPMNLHFSITITSNVYKASDFNSKVLSPPQSVSSSYTDSNVSSSFTSISTFDQEFDDYVYTYRNHGCACKEDMIDDEYYTSYYSTSNPIDIPSPRTQAANDHALEPINKGTFGEKKSFF</sequence>
<reference evidence="1" key="1">
    <citation type="submission" date="2021-06" db="EMBL/GenBank/DDBJ databases">
        <authorList>
            <person name="Kallberg Y."/>
            <person name="Tangrot J."/>
            <person name="Rosling A."/>
        </authorList>
    </citation>
    <scope>NUCLEOTIDE SEQUENCE</scope>
    <source>
        <strain evidence="1">87-6 pot B 2015</strain>
    </source>
</reference>
<accession>A0A9N8YQZ6</accession>